<name>A0A9W8DR41_9FUNG</name>
<evidence type="ECO:0000313" key="4">
    <source>
        <dbReference type="EMBL" id="KAJ1921180.1"/>
    </source>
</evidence>
<evidence type="ECO:0000256" key="2">
    <source>
        <dbReference type="RuleBase" id="RU363120"/>
    </source>
</evidence>
<gene>
    <name evidence="4" type="ORF">H4219_000778</name>
</gene>
<organism evidence="4 5">
    <name type="scientific">Mycoemilia scoparia</name>
    <dbReference type="NCBI Taxonomy" id="417184"/>
    <lineage>
        <taxon>Eukaryota</taxon>
        <taxon>Fungi</taxon>
        <taxon>Fungi incertae sedis</taxon>
        <taxon>Zoopagomycota</taxon>
        <taxon>Kickxellomycotina</taxon>
        <taxon>Kickxellomycetes</taxon>
        <taxon>Kickxellales</taxon>
        <taxon>Kickxellaceae</taxon>
        <taxon>Mycoemilia</taxon>
    </lineage>
</organism>
<dbReference type="InterPro" id="IPR006760">
    <property type="entry name" value="Endosulphine"/>
</dbReference>
<dbReference type="OrthoDB" id="5949865at2759"/>
<keyword evidence="5" id="KW-1185">Reference proteome</keyword>
<feature type="compositionally biased region" description="Polar residues" evidence="3">
    <location>
        <begin position="1"/>
        <end position="16"/>
    </location>
</feature>
<accession>A0A9W8DR41</accession>
<dbReference type="AlphaFoldDB" id="A0A9W8DR41"/>
<feature type="compositionally biased region" description="Basic residues" evidence="3">
    <location>
        <begin position="33"/>
        <end position="43"/>
    </location>
</feature>
<dbReference type="EMBL" id="JANBPU010000006">
    <property type="protein sequence ID" value="KAJ1921180.1"/>
    <property type="molecule type" value="Genomic_DNA"/>
</dbReference>
<feature type="region of interest" description="Disordered" evidence="3">
    <location>
        <begin position="1"/>
        <end position="160"/>
    </location>
</feature>
<dbReference type="Pfam" id="PF04667">
    <property type="entry name" value="Endosulfine"/>
    <property type="match status" value="1"/>
</dbReference>
<evidence type="ECO:0000256" key="3">
    <source>
        <dbReference type="SAM" id="MobiDB-lite"/>
    </source>
</evidence>
<evidence type="ECO:0000256" key="1">
    <source>
        <dbReference type="ARBA" id="ARBA00010520"/>
    </source>
</evidence>
<dbReference type="Proteomes" id="UP001150538">
    <property type="component" value="Unassembled WGS sequence"/>
</dbReference>
<comment type="caution">
    <text evidence="4">The sequence shown here is derived from an EMBL/GenBank/DDBJ whole genome shotgun (WGS) entry which is preliminary data.</text>
</comment>
<comment type="function">
    <text evidence="2">Plays an essential role in initiation of the G0 program by preventing the degradation of specific nutrient-regulated mRNAs via the 5'-3' mRNA decay pathway.</text>
</comment>
<sequence>MSNPLGQQKSQLNTPSPLAGGQGPKYPTGPKKTLLRKVQKQGRKFFDSGDYAMSKAGKSVDTVGEKHPSPENIPHQVLGKSPASSPVARPDILNRTTHTSAPSAMGGAPPSLRQNLLAKKAMPGVTSTSQGHLPQSSGLKSQLGEQKPDSSPKSSPSADK</sequence>
<comment type="similarity">
    <text evidence="1 2">Belongs to the endosulfine family.</text>
</comment>
<protein>
    <recommendedName>
        <fullName evidence="2">mRNA stability protein</fullName>
    </recommendedName>
</protein>
<feature type="compositionally biased region" description="Polar residues" evidence="3">
    <location>
        <begin position="125"/>
        <end position="144"/>
    </location>
</feature>
<evidence type="ECO:0000313" key="5">
    <source>
        <dbReference type="Proteomes" id="UP001150538"/>
    </source>
</evidence>
<proteinExistence type="inferred from homology"/>
<reference evidence="4" key="1">
    <citation type="submission" date="2022-07" db="EMBL/GenBank/DDBJ databases">
        <title>Phylogenomic reconstructions and comparative analyses of Kickxellomycotina fungi.</title>
        <authorList>
            <person name="Reynolds N.K."/>
            <person name="Stajich J.E."/>
            <person name="Barry K."/>
            <person name="Grigoriev I.V."/>
            <person name="Crous P."/>
            <person name="Smith M.E."/>
        </authorList>
    </citation>
    <scope>NUCLEOTIDE SEQUENCE</scope>
    <source>
        <strain evidence="4">NBRC 100468</strain>
    </source>
</reference>
<feature type="compositionally biased region" description="Low complexity" evidence="3">
    <location>
        <begin position="149"/>
        <end position="160"/>
    </location>
</feature>